<dbReference type="InterPro" id="IPR051013">
    <property type="entry name" value="MBL_superfamily_lactonases"/>
</dbReference>
<keyword evidence="4" id="KW-0862">Zinc</keyword>
<name>A0ABW2S5A2_9NOCA</name>
<sequence length="271" mass="29255">MSQRIHHLSCATMCPGAGRLPALGPSRLVAHCLLVEGQDGLTLVDTGFGTADVADPAGRLGRLFVMSVGARMDLALTAVAQVRALGYDPSDVRDIVVTHLDGDHAGGLGDFPWARVHVHADELATARARSRMLDKTRYSAKQWAHNPTWVEHRAGGDRWFGFESVRAVGDDVLLVPLRGHTLGHSAVAVRRPGGGWFLHAGDGYYFTDEKLTPPSCPPALRAMQVLMEMDRGSRLANQHRLRELHAAHGDQVTVICAHDAGEFDALAAVTD</sequence>
<organism evidence="6 7">
    <name type="scientific">Rhodococcus daqingensis</name>
    <dbReference type="NCBI Taxonomy" id="2479363"/>
    <lineage>
        <taxon>Bacteria</taxon>
        <taxon>Bacillati</taxon>
        <taxon>Actinomycetota</taxon>
        <taxon>Actinomycetes</taxon>
        <taxon>Mycobacteriales</taxon>
        <taxon>Nocardiaceae</taxon>
        <taxon>Rhodococcus</taxon>
    </lineage>
</organism>
<comment type="similarity">
    <text evidence="1">Belongs to the metallo-beta-lactamase superfamily.</text>
</comment>
<dbReference type="SUPFAM" id="SSF56281">
    <property type="entry name" value="Metallo-hydrolase/oxidoreductase"/>
    <property type="match status" value="1"/>
</dbReference>
<accession>A0ABW2S5A2</accession>
<evidence type="ECO:0000313" key="6">
    <source>
        <dbReference type="EMBL" id="MFC7451305.1"/>
    </source>
</evidence>
<proteinExistence type="inferred from homology"/>
<evidence type="ECO:0000256" key="2">
    <source>
        <dbReference type="ARBA" id="ARBA00022723"/>
    </source>
</evidence>
<gene>
    <name evidence="6" type="ORF">ACFQS9_25755</name>
</gene>
<dbReference type="EMBL" id="JBHTCS010000030">
    <property type="protein sequence ID" value="MFC7451305.1"/>
    <property type="molecule type" value="Genomic_DNA"/>
</dbReference>
<evidence type="ECO:0000259" key="5">
    <source>
        <dbReference type="SMART" id="SM00849"/>
    </source>
</evidence>
<comment type="caution">
    <text evidence="6">The sequence shown here is derived from an EMBL/GenBank/DDBJ whole genome shotgun (WGS) entry which is preliminary data.</text>
</comment>
<dbReference type="PANTHER" id="PTHR42978">
    <property type="entry name" value="QUORUM-QUENCHING LACTONASE YTNP-RELATED-RELATED"/>
    <property type="match status" value="1"/>
</dbReference>
<keyword evidence="2" id="KW-0479">Metal-binding</keyword>
<dbReference type="SMART" id="SM00849">
    <property type="entry name" value="Lactamase_B"/>
    <property type="match status" value="1"/>
</dbReference>
<evidence type="ECO:0000256" key="3">
    <source>
        <dbReference type="ARBA" id="ARBA00022801"/>
    </source>
</evidence>
<dbReference type="InterPro" id="IPR001279">
    <property type="entry name" value="Metallo-B-lactamas"/>
</dbReference>
<evidence type="ECO:0000313" key="7">
    <source>
        <dbReference type="Proteomes" id="UP001596484"/>
    </source>
</evidence>
<reference evidence="7" key="1">
    <citation type="journal article" date="2019" name="Int. J. Syst. Evol. Microbiol.">
        <title>The Global Catalogue of Microorganisms (GCM) 10K type strain sequencing project: providing services to taxonomists for standard genome sequencing and annotation.</title>
        <authorList>
            <consortium name="The Broad Institute Genomics Platform"/>
            <consortium name="The Broad Institute Genome Sequencing Center for Infectious Disease"/>
            <person name="Wu L."/>
            <person name="Ma J."/>
        </authorList>
    </citation>
    <scope>NUCLEOTIDE SEQUENCE [LARGE SCALE GENOMIC DNA]</scope>
    <source>
        <strain evidence="7">ICMP 19430</strain>
    </source>
</reference>
<dbReference type="Pfam" id="PF00753">
    <property type="entry name" value="Lactamase_B"/>
    <property type="match status" value="1"/>
</dbReference>
<dbReference type="RefSeq" id="WP_378409377.1">
    <property type="nucleotide sequence ID" value="NZ_JBHTCS010000030.1"/>
</dbReference>
<protein>
    <submittedName>
        <fullName evidence="6">MBL fold metallo-hydrolase</fullName>
    </submittedName>
</protein>
<evidence type="ECO:0000256" key="4">
    <source>
        <dbReference type="ARBA" id="ARBA00022833"/>
    </source>
</evidence>
<evidence type="ECO:0000256" key="1">
    <source>
        <dbReference type="ARBA" id="ARBA00007749"/>
    </source>
</evidence>
<dbReference type="Proteomes" id="UP001596484">
    <property type="component" value="Unassembled WGS sequence"/>
</dbReference>
<keyword evidence="3" id="KW-0378">Hydrolase</keyword>
<dbReference type="Gene3D" id="3.60.15.10">
    <property type="entry name" value="Ribonuclease Z/Hydroxyacylglutathione hydrolase-like"/>
    <property type="match status" value="1"/>
</dbReference>
<keyword evidence="7" id="KW-1185">Reference proteome</keyword>
<dbReference type="PANTHER" id="PTHR42978:SF3">
    <property type="entry name" value="BLR3078 PROTEIN"/>
    <property type="match status" value="1"/>
</dbReference>
<feature type="domain" description="Metallo-beta-lactamase" evidence="5">
    <location>
        <begin position="29"/>
        <end position="258"/>
    </location>
</feature>
<dbReference type="InterPro" id="IPR036866">
    <property type="entry name" value="RibonucZ/Hydroxyglut_hydro"/>
</dbReference>
<dbReference type="CDD" id="cd07742">
    <property type="entry name" value="metallo-hydrolase-like_MBL-fold"/>
    <property type="match status" value="1"/>
</dbReference>